<dbReference type="eggNOG" id="ENOG502SBN9">
    <property type="taxonomic scope" value="Eukaryota"/>
</dbReference>
<dbReference type="InParanoid" id="W2S1H8"/>
<dbReference type="GeneID" id="19968924"/>
<name>W2S1H8_CYPE1</name>
<reference evidence="2 3" key="1">
    <citation type="submission" date="2013-03" db="EMBL/GenBank/DDBJ databases">
        <title>The Genome Sequence of Phialophora europaea CBS 101466.</title>
        <authorList>
            <consortium name="The Broad Institute Genomics Platform"/>
            <person name="Cuomo C."/>
            <person name="de Hoog S."/>
            <person name="Gorbushina A."/>
            <person name="Walker B."/>
            <person name="Young S.K."/>
            <person name="Zeng Q."/>
            <person name="Gargeya S."/>
            <person name="Fitzgerald M."/>
            <person name="Haas B."/>
            <person name="Abouelleil A."/>
            <person name="Allen A.W."/>
            <person name="Alvarado L."/>
            <person name="Arachchi H.M."/>
            <person name="Berlin A.M."/>
            <person name="Chapman S.B."/>
            <person name="Gainer-Dewar J."/>
            <person name="Goldberg J."/>
            <person name="Griggs A."/>
            <person name="Gujja S."/>
            <person name="Hansen M."/>
            <person name="Howarth C."/>
            <person name="Imamovic A."/>
            <person name="Ireland A."/>
            <person name="Larimer J."/>
            <person name="McCowan C."/>
            <person name="Murphy C."/>
            <person name="Pearson M."/>
            <person name="Poon T.W."/>
            <person name="Priest M."/>
            <person name="Roberts A."/>
            <person name="Saif S."/>
            <person name="Shea T."/>
            <person name="Sisk P."/>
            <person name="Sykes S."/>
            <person name="Wortman J."/>
            <person name="Nusbaum C."/>
            <person name="Birren B."/>
        </authorList>
    </citation>
    <scope>NUCLEOTIDE SEQUENCE [LARGE SCALE GENOMIC DNA]</scope>
    <source>
        <strain evidence="2 3">CBS 101466</strain>
    </source>
</reference>
<dbReference type="RefSeq" id="XP_008714166.1">
    <property type="nucleotide sequence ID" value="XM_008715944.1"/>
</dbReference>
<evidence type="ECO:0000313" key="3">
    <source>
        <dbReference type="Proteomes" id="UP000030752"/>
    </source>
</evidence>
<dbReference type="HOGENOM" id="CLU_128874_1_0_1"/>
<accession>W2S1H8</accession>
<dbReference type="AlphaFoldDB" id="W2S1H8"/>
<evidence type="ECO:0000256" key="1">
    <source>
        <dbReference type="SAM" id="MobiDB-lite"/>
    </source>
</evidence>
<feature type="region of interest" description="Disordered" evidence="1">
    <location>
        <begin position="86"/>
        <end position="109"/>
    </location>
</feature>
<dbReference type="STRING" id="1220924.W2S1H8"/>
<dbReference type="VEuPathDB" id="FungiDB:HMPREF1541_01585"/>
<dbReference type="EMBL" id="KB822718">
    <property type="protein sequence ID" value="ETN42430.1"/>
    <property type="molecule type" value="Genomic_DNA"/>
</dbReference>
<dbReference type="OrthoDB" id="4023585at2759"/>
<protein>
    <submittedName>
        <fullName evidence="2">Uncharacterized protein</fullName>
    </submittedName>
</protein>
<keyword evidence="3" id="KW-1185">Reference proteome</keyword>
<proteinExistence type="predicted"/>
<gene>
    <name evidence="2" type="ORF">HMPREF1541_01585</name>
</gene>
<sequence length="109" mass="11629">MSFLYRSTPLLRTSATTLTSQSTRCFSTSLAQRNVVKDAAKKVDRTVSDQLVKGIDKGIEAKDAVAEVAGVDTQKAKAKAEELKGDAKAKGEQMKGQANAAKEEAKAKI</sequence>
<evidence type="ECO:0000313" key="2">
    <source>
        <dbReference type="EMBL" id="ETN42430.1"/>
    </source>
</evidence>
<organism evidence="2 3">
    <name type="scientific">Cyphellophora europaea (strain CBS 101466)</name>
    <name type="common">Phialophora europaea</name>
    <dbReference type="NCBI Taxonomy" id="1220924"/>
    <lineage>
        <taxon>Eukaryota</taxon>
        <taxon>Fungi</taxon>
        <taxon>Dikarya</taxon>
        <taxon>Ascomycota</taxon>
        <taxon>Pezizomycotina</taxon>
        <taxon>Eurotiomycetes</taxon>
        <taxon>Chaetothyriomycetidae</taxon>
        <taxon>Chaetothyriales</taxon>
        <taxon>Cyphellophoraceae</taxon>
        <taxon>Cyphellophora</taxon>
    </lineage>
</organism>
<dbReference type="Proteomes" id="UP000030752">
    <property type="component" value="Unassembled WGS sequence"/>
</dbReference>